<evidence type="ECO:0000256" key="8">
    <source>
        <dbReference type="ARBA" id="ARBA00023159"/>
    </source>
</evidence>
<keyword evidence="6" id="KW-0805">Transcription regulation</keyword>
<dbReference type="EMBL" id="CADCTK010000326">
    <property type="protein sequence ID" value="CAA9239932.1"/>
    <property type="molecule type" value="Genomic_DNA"/>
</dbReference>
<keyword evidence="5" id="KW-0067">ATP-binding</keyword>
<dbReference type="FunFam" id="3.40.50.2300:FF:000018">
    <property type="entry name" value="DNA-binding transcriptional regulator NtrC"/>
    <property type="match status" value="1"/>
</dbReference>
<dbReference type="AlphaFoldDB" id="A0A6J4I4B8"/>
<evidence type="ECO:0000256" key="3">
    <source>
        <dbReference type="ARBA" id="ARBA00022553"/>
    </source>
</evidence>
<keyword evidence="7" id="KW-0238">DNA-binding</keyword>
<dbReference type="GO" id="GO:0043565">
    <property type="term" value="F:sequence-specific DNA binding"/>
    <property type="evidence" value="ECO:0007669"/>
    <property type="project" value="InterPro"/>
</dbReference>
<evidence type="ECO:0000256" key="7">
    <source>
        <dbReference type="ARBA" id="ARBA00023125"/>
    </source>
</evidence>
<proteinExistence type="predicted"/>
<protein>
    <submittedName>
        <fullName evidence="13">Response regulator of zinc sigma-54-dependent two-component system</fullName>
    </submittedName>
</protein>
<dbReference type="Gene3D" id="3.40.50.2300">
    <property type="match status" value="1"/>
</dbReference>
<dbReference type="InterPro" id="IPR025943">
    <property type="entry name" value="Sigma_54_int_dom_ATP-bd_2"/>
</dbReference>
<dbReference type="InterPro" id="IPR025944">
    <property type="entry name" value="Sigma_54_int_dom_CS"/>
</dbReference>
<dbReference type="SMART" id="SM00448">
    <property type="entry name" value="REC"/>
    <property type="match status" value="1"/>
</dbReference>
<evidence type="ECO:0000256" key="1">
    <source>
        <dbReference type="ARBA" id="ARBA00004496"/>
    </source>
</evidence>
<dbReference type="PANTHER" id="PTHR32071">
    <property type="entry name" value="TRANSCRIPTIONAL REGULATORY PROTEIN"/>
    <property type="match status" value="1"/>
</dbReference>
<feature type="domain" description="Sigma-54 factor interaction" evidence="11">
    <location>
        <begin position="149"/>
        <end position="378"/>
    </location>
</feature>
<evidence type="ECO:0000256" key="5">
    <source>
        <dbReference type="ARBA" id="ARBA00022840"/>
    </source>
</evidence>
<dbReference type="Gene3D" id="1.10.10.60">
    <property type="entry name" value="Homeodomain-like"/>
    <property type="match status" value="1"/>
</dbReference>
<keyword evidence="3 10" id="KW-0597">Phosphoprotein</keyword>
<dbReference type="CDD" id="cd00009">
    <property type="entry name" value="AAA"/>
    <property type="match status" value="1"/>
</dbReference>
<keyword evidence="4" id="KW-0547">Nucleotide-binding</keyword>
<feature type="domain" description="Response regulatory" evidence="12">
    <location>
        <begin position="10"/>
        <end position="125"/>
    </location>
</feature>
<dbReference type="InterPro" id="IPR001789">
    <property type="entry name" value="Sig_transdc_resp-reg_receiver"/>
</dbReference>
<dbReference type="InterPro" id="IPR009057">
    <property type="entry name" value="Homeodomain-like_sf"/>
</dbReference>
<evidence type="ECO:0000256" key="4">
    <source>
        <dbReference type="ARBA" id="ARBA00022741"/>
    </source>
</evidence>
<evidence type="ECO:0000256" key="6">
    <source>
        <dbReference type="ARBA" id="ARBA00023015"/>
    </source>
</evidence>
<reference evidence="13" key="1">
    <citation type="submission" date="2020-02" db="EMBL/GenBank/DDBJ databases">
        <authorList>
            <person name="Meier V. D."/>
        </authorList>
    </citation>
    <scope>NUCLEOTIDE SEQUENCE</scope>
    <source>
        <strain evidence="13">AVDCRST_MAG26</strain>
    </source>
</reference>
<feature type="modified residue" description="4-aspartylphosphate" evidence="10">
    <location>
        <position position="60"/>
    </location>
</feature>
<evidence type="ECO:0000313" key="13">
    <source>
        <dbReference type="EMBL" id="CAA9239932.1"/>
    </source>
</evidence>
<evidence type="ECO:0000256" key="9">
    <source>
        <dbReference type="ARBA" id="ARBA00023163"/>
    </source>
</evidence>
<dbReference type="PRINTS" id="PR01590">
    <property type="entry name" value="HTHFIS"/>
</dbReference>
<dbReference type="InterPro" id="IPR002078">
    <property type="entry name" value="Sigma_54_int"/>
</dbReference>
<dbReference type="FunFam" id="3.40.50.300:FF:000006">
    <property type="entry name" value="DNA-binding transcriptional regulator NtrC"/>
    <property type="match status" value="1"/>
</dbReference>
<dbReference type="Pfam" id="PF00072">
    <property type="entry name" value="Response_reg"/>
    <property type="match status" value="1"/>
</dbReference>
<dbReference type="GO" id="GO:0005524">
    <property type="term" value="F:ATP binding"/>
    <property type="evidence" value="ECO:0007669"/>
    <property type="project" value="UniProtKB-KW"/>
</dbReference>
<dbReference type="SUPFAM" id="SSF46689">
    <property type="entry name" value="Homeodomain-like"/>
    <property type="match status" value="1"/>
</dbReference>
<dbReference type="PROSITE" id="PS50110">
    <property type="entry name" value="RESPONSE_REGULATORY"/>
    <property type="match status" value="1"/>
</dbReference>
<dbReference type="SUPFAM" id="SSF52540">
    <property type="entry name" value="P-loop containing nucleoside triphosphate hydrolases"/>
    <property type="match status" value="1"/>
</dbReference>
<evidence type="ECO:0000256" key="2">
    <source>
        <dbReference type="ARBA" id="ARBA00022490"/>
    </source>
</evidence>
<dbReference type="Pfam" id="PF25601">
    <property type="entry name" value="AAA_lid_14"/>
    <property type="match status" value="1"/>
</dbReference>
<dbReference type="InterPro" id="IPR011006">
    <property type="entry name" value="CheY-like_superfamily"/>
</dbReference>
<keyword evidence="2" id="KW-0963">Cytoplasm</keyword>
<name>A0A6J4I4B8_9CHLR</name>
<dbReference type="PROSITE" id="PS50045">
    <property type="entry name" value="SIGMA54_INTERACT_4"/>
    <property type="match status" value="1"/>
</dbReference>
<dbReference type="Gene3D" id="3.40.50.300">
    <property type="entry name" value="P-loop containing nucleotide triphosphate hydrolases"/>
    <property type="match status" value="1"/>
</dbReference>
<dbReference type="GO" id="GO:0005737">
    <property type="term" value="C:cytoplasm"/>
    <property type="evidence" value="ECO:0007669"/>
    <property type="project" value="UniProtKB-SubCell"/>
</dbReference>
<accession>A0A6J4I4B8</accession>
<evidence type="ECO:0000259" key="12">
    <source>
        <dbReference type="PROSITE" id="PS50110"/>
    </source>
</evidence>
<dbReference type="GO" id="GO:0000160">
    <property type="term" value="P:phosphorelay signal transduction system"/>
    <property type="evidence" value="ECO:0007669"/>
    <property type="project" value="InterPro"/>
</dbReference>
<dbReference type="GO" id="GO:0006355">
    <property type="term" value="P:regulation of DNA-templated transcription"/>
    <property type="evidence" value="ECO:0007669"/>
    <property type="project" value="InterPro"/>
</dbReference>
<sequence length="463" mass="51556">MTSDENTLRSILVADDDESIRSVLRDLLEGEGYTVTEVKSGTEVLTTLAKGSNFELLIMDVRMPGIDGLDVLDRLRKNGNETPVIMVTAHATASVGIQAMQRGAYDYVTKPFDVEEVVLLVKRLFEHQALASKLKTLEATRPADSRDRIVGQGSAMQRIYKVIGRVAGSDATVMITGETGTGKELVANVIHANSSRSKHRLIPVNCAALPDTLLESELFGHEKGAFTSAVNQRKGRFELADNGSIFLDEVGELSHTAQRKLLRVLQEGEFERVGGTATVKVDVRVITATNRDLEEEVHKGNFREDLFYRLNVITIHMPPLRERVEDIPLLVEHFLDKYRYNPTSPPTRISEEAMERLMAYDWPGNVRQLENEIERAVVLSQGKVITSQLLSLEPGRTSSQVDIAERVRKGVPLADVMYDVETMALTEALRQCDGDRKEAAQRLGISLATLQTKIREYKLNGSR</sequence>
<dbReference type="InterPro" id="IPR002197">
    <property type="entry name" value="HTH_Fis"/>
</dbReference>
<dbReference type="FunFam" id="1.10.8.60:FF:000014">
    <property type="entry name" value="DNA-binding transcriptional regulator NtrC"/>
    <property type="match status" value="1"/>
</dbReference>
<keyword evidence="8" id="KW-0010">Activator</keyword>
<dbReference type="SMART" id="SM00382">
    <property type="entry name" value="AAA"/>
    <property type="match status" value="1"/>
</dbReference>
<dbReference type="PROSITE" id="PS00676">
    <property type="entry name" value="SIGMA54_INTERACT_2"/>
    <property type="match status" value="1"/>
</dbReference>
<dbReference type="InterPro" id="IPR027417">
    <property type="entry name" value="P-loop_NTPase"/>
</dbReference>
<evidence type="ECO:0000259" key="11">
    <source>
        <dbReference type="PROSITE" id="PS50045"/>
    </source>
</evidence>
<dbReference type="InterPro" id="IPR003593">
    <property type="entry name" value="AAA+_ATPase"/>
</dbReference>
<gene>
    <name evidence="13" type="ORF">AVDCRST_MAG26-1376</name>
</gene>
<dbReference type="SUPFAM" id="SSF52172">
    <property type="entry name" value="CheY-like"/>
    <property type="match status" value="1"/>
</dbReference>
<dbReference type="InterPro" id="IPR025662">
    <property type="entry name" value="Sigma_54_int_dom_ATP-bd_1"/>
</dbReference>
<dbReference type="PROSITE" id="PS00675">
    <property type="entry name" value="SIGMA54_INTERACT_1"/>
    <property type="match status" value="1"/>
</dbReference>
<comment type="subcellular location">
    <subcellularLocation>
        <location evidence="1">Cytoplasm</location>
    </subcellularLocation>
</comment>
<dbReference type="Pfam" id="PF00158">
    <property type="entry name" value="Sigma54_activat"/>
    <property type="match status" value="1"/>
</dbReference>
<organism evidence="13">
    <name type="scientific">uncultured Chloroflexia bacterium</name>
    <dbReference type="NCBI Taxonomy" id="1672391"/>
    <lineage>
        <taxon>Bacteria</taxon>
        <taxon>Bacillati</taxon>
        <taxon>Chloroflexota</taxon>
        <taxon>Chloroflexia</taxon>
        <taxon>environmental samples</taxon>
    </lineage>
</organism>
<dbReference type="PROSITE" id="PS00688">
    <property type="entry name" value="SIGMA54_INTERACT_3"/>
    <property type="match status" value="1"/>
</dbReference>
<dbReference type="Gene3D" id="1.10.8.60">
    <property type="match status" value="1"/>
</dbReference>
<dbReference type="InterPro" id="IPR058031">
    <property type="entry name" value="AAA_lid_NorR"/>
</dbReference>
<evidence type="ECO:0000256" key="10">
    <source>
        <dbReference type="PROSITE-ProRule" id="PRU00169"/>
    </source>
</evidence>
<keyword evidence="9" id="KW-0804">Transcription</keyword>
<dbReference type="Pfam" id="PF02954">
    <property type="entry name" value="HTH_8"/>
    <property type="match status" value="1"/>
</dbReference>